<evidence type="ECO:0000256" key="7">
    <source>
        <dbReference type="SAM" id="Phobius"/>
    </source>
</evidence>
<feature type="domain" description="ABC transmembrane type-1" evidence="9">
    <location>
        <begin position="33"/>
        <end position="316"/>
    </location>
</feature>
<feature type="transmembrane region" description="Helical" evidence="7">
    <location>
        <begin position="32"/>
        <end position="57"/>
    </location>
</feature>
<proteinExistence type="predicted"/>
<evidence type="ECO:0000256" key="2">
    <source>
        <dbReference type="ARBA" id="ARBA00022692"/>
    </source>
</evidence>
<protein>
    <submittedName>
        <fullName evidence="10">ABC transporter ATP-binding protein</fullName>
    </submittedName>
</protein>
<dbReference type="PANTHER" id="PTHR24221:SF654">
    <property type="entry name" value="ATP-BINDING CASSETTE SUB-FAMILY B MEMBER 6"/>
    <property type="match status" value="1"/>
</dbReference>
<evidence type="ECO:0000256" key="5">
    <source>
        <dbReference type="ARBA" id="ARBA00022989"/>
    </source>
</evidence>
<dbReference type="EMBL" id="JAVLVT010000010">
    <property type="protein sequence ID" value="MDS1272394.1"/>
    <property type="molecule type" value="Genomic_DNA"/>
</dbReference>
<dbReference type="InterPro" id="IPR027417">
    <property type="entry name" value="P-loop_NTPase"/>
</dbReference>
<evidence type="ECO:0000256" key="4">
    <source>
        <dbReference type="ARBA" id="ARBA00022840"/>
    </source>
</evidence>
<feature type="domain" description="ABC transporter" evidence="8">
    <location>
        <begin position="348"/>
        <end position="582"/>
    </location>
</feature>
<evidence type="ECO:0000313" key="11">
    <source>
        <dbReference type="Proteomes" id="UP001250214"/>
    </source>
</evidence>
<reference evidence="11" key="1">
    <citation type="submission" date="2023-07" db="EMBL/GenBank/DDBJ databases">
        <title>Novel species in the genus Lipingzhangella isolated from Sambhar Salt Lake.</title>
        <authorList>
            <person name="Jiya N."/>
            <person name="Kajale S."/>
            <person name="Sharma A."/>
        </authorList>
    </citation>
    <scope>NUCLEOTIDE SEQUENCE [LARGE SCALE GENOMIC DNA]</scope>
    <source>
        <strain evidence="11">LS1_29</strain>
    </source>
</reference>
<feature type="transmembrane region" description="Helical" evidence="7">
    <location>
        <begin position="259"/>
        <end position="281"/>
    </location>
</feature>
<dbReference type="SUPFAM" id="SSF90123">
    <property type="entry name" value="ABC transporter transmembrane region"/>
    <property type="match status" value="1"/>
</dbReference>
<keyword evidence="3" id="KW-0547">Nucleotide-binding</keyword>
<dbReference type="RefSeq" id="WP_310913961.1">
    <property type="nucleotide sequence ID" value="NZ_JAVLVT010000010.1"/>
</dbReference>
<evidence type="ECO:0000313" key="10">
    <source>
        <dbReference type="EMBL" id="MDS1272394.1"/>
    </source>
</evidence>
<organism evidence="10 11">
    <name type="scientific">Lipingzhangella rawalii</name>
    <dbReference type="NCBI Taxonomy" id="2055835"/>
    <lineage>
        <taxon>Bacteria</taxon>
        <taxon>Bacillati</taxon>
        <taxon>Actinomycetota</taxon>
        <taxon>Actinomycetes</taxon>
        <taxon>Streptosporangiales</taxon>
        <taxon>Nocardiopsidaceae</taxon>
        <taxon>Lipingzhangella</taxon>
    </lineage>
</organism>
<dbReference type="InterPro" id="IPR036640">
    <property type="entry name" value="ABC1_TM_sf"/>
</dbReference>
<keyword evidence="2 7" id="KW-0812">Transmembrane</keyword>
<dbReference type="InterPro" id="IPR011527">
    <property type="entry name" value="ABC1_TM_dom"/>
</dbReference>
<dbReference type="Pfam" id="PF00664">
    <property type="entry name" value="ABC_membrane"/>
    <property type="match status" value="1"/>
</dbReference>
<dbReference type="SUPFAM" id="SSF52540">
    <property type="entry name" value="P-loop containing nucleoside triphosphate hydrolases"/>
    <property type="match status" value="1"/>
</dbReference>
<dbReference type="Gene3D" id="3.40.50.300">
    <property type="entry name" value="P-loop containing nucleotide triphosphate hydrolases"/>
    <property type="match status" value="1"/>
</dbReference>
<dbReference type="CDD" id="cd07346">
    <property type="entry name" value="ABC_6TM_exporters"/>
    <property type="match status" value="1"/>
</dbReference>
<feature type="transmembrane region" description="Helical" evidence="7">
    <location>
        <begin position="173"/>
        <end position="190"/>
    </location>
</feature>
<dbReference type="InterPro" id="IPR003439">
    <property type="entry name" value="ABC_transporter-like_ATP-bd"/>
</dbReference>
<sequence length="596" mass="64565">MDSSATRHHNQPSPRGPLRTAWSLFGPYRRPFAFALGLRLLISFAAAVPVVTLVWVIELIRTDGLTGGRVLAAVLTVIAGVAAQYGFSYVSYRIAWTSTFRAVGRMRERTLEHVQRLPIGTVRDIGSGDVSTTLTSDMDAVSGYVHHGLPQTLGALALPGFILVGLLTVDPPLAAAVAVSVLVATPLYIWTTRSFGTTALERANLLATANGRITEYIQGLAVIRALDRNAQRLERFRAAVEDVRRINNALATRLVPRTFLAMGVVQLGTPLTIAAAGYWYAGGRIDAGTVLVFLVLVLRVYTPLLEVAGGAEQARLADAALRRIDSLHALAPQVTPEHPGEDPGEPSVRCVDVSFGYQEDTPVLREVSFDVPPRTMTAVVGPSGSGKSTLLALLARFYDVDAGSVQVGGVDVRDLTEEQLFGMFTIVFQDPYLFQGTVRDNIAFGRPEATREMVENAARRAQAHAFIQELPHGYETVVGEGGATLSGGERQRISIARAIVKDAPVILLDEATAALDPLNERAVQEAFAELVRNRTVLVVAHRLNTIRHADQILVLDGGRVVERGTHAELLETAGRYAGLWDERQRAARWRVGQGQD</sequence>
<dbReference type="PROSITE" id="PS50893">
    <property type="entry name" value="ABC_TRANSPORTER_2"/>
    <property type="match status" value="1"/>
</dbReference>
<keyword evidence="4 10" id="KW-0067">ATP-binding</keyword>
<keyword evidence="11" id="KW-1185">Reference proteome</keyword>
<keyword evidence="5 7" id="KW-1133">Transmembrane helix</keyword>
<accession>A0ABU2HC33</accession>
<dbReference type="SMART" id="SM00382">
    <property type="entry name" value="AAA"/>
    <property type="match status" value="1"/>
</dbReference>
<evidence type="ECO:0000256" key="3">
    <source>
        <dbReference type="ARBA" id="ARBA00022741"/>
    </source>
</evidence>
<evidence type="ECO:0000259" key="8">
    <source>
        <dbReference type="PROSITE" id="PS50893"/>
    </source>
</evidence>
<keyword evidence="6 7" id="KW-0472">Membrane</keyword>
<dbReference type="Proteomes" id="UP001250214">
    <property type="component" value="Unassembled WGS sequence"/>
</dbReference>
<dbReference type="InterPro" id="IPR039421">
    <property type="entry name" value="Type_1_exporter"/>
</dbReference>
<dbReference type="GO" id="GO:0005524">
    <property type="term" value="F:ATP binding"/>
    <property type="evidence" value="ECO:0007669"/>
    <property type="project" value="UniProtKB-KW"/>
</dbReference>
<dbReference type="InterPro" id="IPR003593">
    <property type="entry name" value="AAA+_ATPase"/>
</dbReference>
<evidence type="ECO:0000259" key="9">
    <source>
        <dbReference type="PROSITE" id="PS50929"/>
    </source>
</evidence>
<dbReference type="PROSITE" id="PS00211">
    <property type="entry name" value="ABC_TRANSPORTER_1"/>
    <property type="match status" value="1"/>
</dbReference>
<dbReference type="PANTHER" id="PTHR24221">
    <property type="entry name" value="ATP-BINDING CASSETTE SUB-FAMILY B"/>
    <property type="match status" value="1"/>
</dbReference>
<dbReference type="Gene3D" id="1.20.1560.10">
    <property type="entry name" value="ABC transporter type 1, transmembrane domain"/>
    <property type="match status" value="1"/>
</dbReference>
<gene>
    <name evidence="10" type="ORF">RIF23_19070</name>
</gene>
<name>A0ABU2HC33_9ACTN</name>
<comment type="caution">
    <text evidence="10">The sequence shown here is derived from an EMBL/GenBank/DDBJ whole genome shotgun (WGS) entry which is preliminary data.</text>
</comment>
<evidence type="ECO:0000256" key="6">
    <source>
        <dbReference type="ARBA" id="ARBA00023136"/>
    </source>
</evidence>
<dbReference type="PROSITE" id="PS50929">
    <property type="entry name" value="ABC_TM1F"/>
    <property type="match status" value="1"/>
</dbReference>
<dbReference type="InterPro" id="IPR017871">
    <property type="entry name" value="ABC_transporter-like_CS"/>
</dbReference>
<dbReference type="Pfam" id="PF00005">
    <property type="entry name" value="ABC_tran"/>
    <property type="match status" value="1"/>
</dbReference>
<feature type="transmembrane region" description="Helical" evidence="7">
    <location>
        <begin position="69"/>
        <end position="87"/>
    </location>
</feature>
<comment type="subcellular location">
    <subcellularLocation>
        <location evidence="1">Cell membrane</location>
        <topology evidence="1">Multi-pass membrane protein</topology>
    </subcellularLocation>
</comment>
<evidence type="ECO:0000256" key="1">
    <source>
        <dbReference type="ARBA" id="ARBA00004651"/>
    </source>
</evidence>